<name>A0A1S1R1U6_9ACTN</name>
<feature type="transmembrane region" description="Helical" evidence="2">
    <location>
        <begin position="12"/>
        <end position="33"/>
    </location>
</feature>
<reference evidence="4" key="1">
    <citation type="submission" date="2016-07" db="EMBL/GenBank/DDBJ databases">
        <title>Frankia sp. NRRL B-16219 Genome sequencing.</title>
        <authorList>
            <person name="Ghodhbane-Gtari F."/>
            <person name="Swanson E."/>
            <person name="Gueddou A."/>
            <person name="Louati M."/>
            <person name="Nouioui I."/>
            <person name="Hezbri K."/>
            <person name="Abebe-Akele F."/>
            <person name="Simpson S."/>
            <person name="Morris K."/>
            <person name="Thomas K."/>
            <person name="Gtari M."/>
            <person name="Tisa L.S."/>
        </authorList>
    </citation>
    <scope>NUCLEOTIDE SEQUENCE [LARGE SCALE GENOMIC DNA]</scope>
    <source>
        <strain evidence="4">NRRL B-16219</strain>
    </source>
</reference>
<comment type="caution">
    <text evidence="3">The sequence shown here is derived from an EMBL/GenBank/DDBJ whole genome shotgun (WGS) entry which is preliminary data.</text>
</comment>
<evidence type="ECO:0000313" key="4">
    <source>
        <dbReference type="Proteomes" id="UP000179769"/>
    </source>
</evidence>
<dbReference type="RefSeq" id="WP_071060890.1">
    <property type="nucleotide sequence ID" value="NZ_MAXA01000080.1"/>
</dbReference>
<proteinExistence type="predicted"/>
<dbReference type="OrthoDB" id="5187941at2"/>
<keyword evidence="2" id="KW-0812">Transmembrane</keyword>
<keyword evidence="4" id="KW-1185">Reference proteome</keyword>
<dbReference type="Proteomes" id="UP000179769">
    <property type="component" value="Unassembled WGS sequence"/>
</dbReference>
<keyword evidence="2" id="KW-1133">Transmembrane helix</keyword>
<evidence type="ECO:0000313" key="3">
    <source>
        <dbReference type="EMBL" id="OHV40150.1"/>
    </source>
</evidence>
<evidence type="ECO:0000256" key="2">
    <source>
        <dbReference type="SAM" id="Phobius"/>
    </source>
</evidence>
<dbReference type="EMBL" id="MAXA01000080">
    <property type="protein sequence ID" value="OHV40150.1"/>
    <property type="molecule type" value="Genomic_DNA"/>
</dbReference>
<organism evidence="3 4">
    <name type="scientific">Parafrankia soli</name>
    <dbReference type="NCBI Taxonomy" id="2599596"/>
    <lineage>
        <taxon>Bacteria</taxon>
        <taxon>Bacillati</taxon>
        <taxon>Actinomycetota</taxon>
        <taxon>Actinomycetes</taxon>
        <taxon>Frankiales</taxon>
        <taxon>Frankiaceae</taxon>
        <taxon>Parafrankia</taxon>
    </lineage>
</organism>
<feature type="transmembrane region" description="Helical" evidence="2">
    <location>
        <begin position="45"/>
        <end position="63"/>
    </location>
</feature>
<dbReference type="AlphaFoldDB" id="A0A1S1R1U6"/>
<gene>
    <name evidence="3" type="ORF">BBK14_13215</name>
</gene>
<evidence type="ECO:0000256" key="1">
    <source>
        <dbReference type="SAM" id="MobiDB-lite"/>
    </source>
</evidence>
<sequence length="180" mass="19878">MRRILLSPWWLARHALALALIAFFLRMGVWQWTKGESDHGSMQNLFYGVEWPMFAAFVAYWWYRMISEDLRPRDPDDPGPQWGKAGRIAPEAPAPTGGDPLNGPGSLVAVPRQGKAGTVAVTPAPARLGRPTAGDPLAGDPLAEVETDEDRELAAYNRYLASLYERDTAGSDNDTKGDRR</sequence>
<accession>A0A1S1R1U6</accession>
<keyword evidence="2" id="KW-0472">Membrane</keyword>
<feature type="region of interest" description="Disordered" evidence="1">
    <location>
        <begin position="74"/>
        <end position="150"/>
    </location>
</feature>
<protein>
    <submittedName>
        <fullName evidence="3">Uncharacterized protein</fullName>
    </submittedName>
</protein>